<feature type="domain" description="AMP-dependent synthetase/ligase" evidence="1">
    <location>
        <begin position="12"/>
        <end position="338"/>
    </location>
</feature>
<dbReference type="Gene3D" id="3.40.50.12780">
    <property type="entry name" value="N-terminal domain of ligase-like"/>
    <property type="match status" value="1"/>
</dbReference>
<dbReference type="EMBL" id="BAAAXZ010000136">
    <property type="protein sequence ID" value="GAA2937149.1"/>
    <property type="molecule type" value="Genomic_DNA"/>
</dbReference>
<comment type="caution">
    <text evidence="2">The sequence shown here is derived from an EMBL/GenBank/DDBJ whole genome shotgun (WGS) entry which is preliminary data.</text>
</comment>
<gene>
    <name evidence="2" type="ORF">GCM10020221_36130</name>
</gene>
<dbReference type="InterPro" id="IPR000873">
    <property type="entry name" value="AMP-dep_synth/lig_dom"/>
</dbReference>
<dbReference type="SUPFAM" id="SSF56801">
    <property type="entry name" value="Acetyl-CoA synthetase-like"/>
    <property type="match status" value="1"/>
</dbReference>
<dbReference type="PRINTS" id="PR00154">
    <property type="entry name" value="AMPBINDING"/>
</dbReference>
<dbReference type="Proteomes" id="UP001501102">
    <property type="component" value="Unassembled WGS sequence"/>
</dbReference>
<dbReference type="InterPro" id="IPR042099">
    <property type="entry name" value="ANL_N_sf"/>
</dbReference>
<protein>
    <recommendedName>
        <fullName evidence="1">AMP-dependent synthetase/ligase domain-containing protein</fullName>
    </recommendedName>
</protein>
<organism evidence="2 3">
    <name type="scientific">Streptomyces thioluteus</name>
    <dbReference type="NCBI Taxonomy" id="66431"/>
    <lineage>
        <taxon>Bacteria</taxon>
        <taxon>Bacillati</taxon>
        <taxon>Actinomycetota</taxon>
        <taxon>Actinomycetes</taxon>
        <taxon>Kitasatosporales</taxon>
        <taxon>Streptomycetaceae</taxon>
        <taxon>Streptomyces</taxon>
    </lineage>
</organism>
<dbReference type="Pfam" id="PF00501">
    <property type="entry name" value="AMP-binding"/>
    <property type="match status" value="1"/>
</dbReference>
<dbReference type="InterPro" id="IPR020845">
    <property type="entry name" value="AMP-binding_CS"/>
</dbReference>
<name>A0ABN3X491_STRTU</name>
<evidence type="ECO:0000313" key="2">
    <source>
        <dbReference type="EMBL" id="GAA2937149.1"/>
    </source>
</evidence>
<dbReference type="PANTHER" id="PTHR45527">
    <property type="entry name" value="NONRIBOSOMAL PEPTIDE SYNTHETASE"/>
    <property type="match status" value="1"/>
</dbReference>
<reference evidence="2 3" key="1">
    <citation type="journal article" date="2019" name="Int. J. Syst. Evol. Microbiol.">
        <title>The Global Catalogue of Microorganisms (GCM) 10K type strain sequencing project: providing services to taxonomists for standard genome sequencing and annotation.</title>
        <authorList>
            <consortium name="The Broad Institute Genomics Platform"/>
            <consortium name="The Broad Institute Genome Sequencing Center for Infectious Disease"/>
            <person name="Wu L."/>
            <person name="Ma J."/>
        </authorList>
    </citation>
    <scope>NUCLEOTIDE SEQUENCE [LARGE SCALE GENOMIC DNA]</scope>
    <source>
        <strain evidence="2 3">JCM 4087</strain>
    </source>
</reference>
<dbReference type="InterPro" id="IPR020459">
    <property type="entry name" value="AMP-binding"/>
</dbReference>
<sequence length="352" mass="37979">MQDAPEFLHSGFHAAARRHPDRPALELGGRTWTYAELDETVRRWAAALLAVADRPRRIGVLGHRSLVTYAGFLAGLYTGAAVVPLNRKYPVARNRDIAERSELDVVLADDRSVPQLPDLLDGLEHVPAVVLPETAEVPADLPSRARVLTRADVAGTTPLTGPVLPDPDDTAYIIFTSGSTGRPKGVPVAHANIAHFLRVNSERYRVRPEDRFANTADQTFDLAVFEVFMPWGAGACLVPPDPAQLLSPLDFIREKRITVWFSVPSAAVLQHRRGLFAPGSLPSLRLSLFGGEALPASTAAAWQEAAPGSVVDNLYGPTEAAVACLVHRWDPGHLARAGGQRGRPPSARPTPA</sequence>
<proteinExistence type="predicted"/>
<keyword evidence="3" id="KW-1185">Reference proteome</keyword>
<dbReference type="PANTHER" id="PTHR45527:SF1">
    <property type="entry name" value="FATTY ACID SYNTHASE"/>
    <property type="match status" value="1"/>
</dbReference>
<evidence type="ECO:0000259" key="1">
    <source>
        <dbReference type="Pfam" id="PF00501"/>
    </source>
</evidence>
<accession>A0ABN3X491</accession>
<evidence type="ECO:0000313" key="3">
    <source>
        <dbReference type="Proteomes" id="UP001501102"/>
    </source>
</evidence>
<dbReference type="PROSITE" id="PS00455">
    <property type="entry name" value="AMP_BINDING"/>
    <property type="match status" value="1"/>
</dbReference>